<dbReference type="EMBL" id="JBBNAE010000002">
    <property type="protein sequence ID" value="KAK9145675.1"/>
    <property type="molecule type" value="Genomic_DNA"/>
</dbReference>
<comment type="caution">
    <text evidence="1">The sequence shown here is derived from an EMBL/GenBank/DDBJ whole genome shotgun (WGS) entry which is preliminary data.</text>
</comment>
<keyword evidence="2" id="KW-1185">Reference proteome</keyword>
<evidence type="ECO:0000313" key="1">
    <source>
        <dbReference type="EMBL" id="KAK9145675.1"/>
    </source>
</evidence>
<accession>A0AAP0PL96</accession>
<protein>
    <submittedName>
        <fullName evidence="1">Uncharacterized protein</fullName>
    </submittedName>
</protein>
<dbReference type="Proteomes" id="UP001417504">
    <property type="component" value="Unassembled WGS sequence"/>
</dbReference>
<reference evidence="1 2" key="1">
    <citation type="submission" date="2024-01" db="EMBL/GenBank/DDBJ databases">
        <title>Genome assemblies of Stephania.</title>
        <authorList>
            <person name="Yang L."/>
        </authorList>
    </citation>
    <scope>NUCLEOTIDE SEQUENCE [LARGE SCALE GENOMIC DNA]</scope>
    <source>
        <strain evidence="1">QJT</strain>
        <tissue evidence="1">Leaf</tissue>
    </source>
</reference>
<name>A0AAP0PL96_9MAGN</name>
<dbReference type="AlphaFoldDB" id="A0AAP0PL96"/>
<gene>
    <name evidence="1" type="ORF">Sjap_005578</name>
</gene>
<sequence>MVFQEFYAVRLNCTLSLSKVRKIWGDDNLFLIPRIVLLCLISLSTCLRTQRDGTAASNLNQATLKRGWNVFSDDGSPMPDAAALPFQACYSVQAIVRRSTGREVIFLGYGLNLSSCSSNGFDKFFLV</sequence>
<proteinExistence type="predicted"/>
<evidence type="ECO:0000313" key="2">
    <source>
        <dbReference type="Proteomes" id="UP001417504"/>
    </source>
</evidence>
<organism evidence="1 2">
    <name type="scientific">Stephania japonica</name>
    <dbReference type="NCBI Taxonomy" id="461633"/>
    <lineage>
        <taxon>Eukaryota</taxon>
        <taxon>Viridiplantae</taxon>
        <taxon>Streptophyta</taxon>
        <taxon>Embryophyta</taxon>
        <taxon>Tracheophyta</taxon>
        <taxon>Spermatophyta</taxon>
        <taxon>Magnoliopsida</taxon>
        <taxon>Ranunculales</taxon>
        <taxon>Menispermaceae</taxon>
        <taxon>Menispermoideae</taxon>
        <taxon>Cissampelideae</taxon>
        <taxon>Stephania</taxon>
    </lineage>
</organism>